<evidence type="ECO:0000313" key="15">
    <source>
        <dbReference type="EMBL" id="MBO8441913.1"/>
    </source>
</evidence>
<evidence type="ECO:0000313" key="16">
    <source>
        <dbReference type="Proteomes" id="UP000823614"/>
    </source>
</evidence>
<dbReference type="EC" id="1.5.1.5" evidence="12"/>
<dbReference type="Proteomes" id="UP000823614">
    <property type="component" value="Unassembled WGS sequence"/>
</dbReference>
<evidence type="ECO:0000259" key="13">
    <source>
        <dbReference type="Pfam" id="PF00763"/>
    </source>
</evidence>
<reference evidence="15" key="1">
    <citation type="submission" date="2020-10" db="EMBL/GenBank/DDBJ databases">
        <authorList>
            <person name="Gilroy R."/>
        </authorList>
    </citation>
    <scope>NUCLEOTIDE SEQUENCE</scope>
    <source>
        <strain evidence="15">C6-149</strain>
    </source>
</reference>
<dbReference type="FunFam" id="3.40.50.10860:FF:000005">
    <property type="entry name" value="C-1-tetrahydrofolate synthase, cytoplasmic, putative"/>
    <property type="match status" value="1"/>
</dbReference>
<dbReference type="Pfam" id="PF02882">
    <property type="entry name" value="THF_DHG_CYH_C"/>
    <property type="match status" value="1"/>
</dbReference>
<dbReference type="InterPro" id="IPR036291">
    <property type="entry name" value="NAD(P)-bd_dom_sf"/>
</dbReference>
<feature type="binding site" evidence="12">
    <location>
        <begin position="167"/>
        <end position="169"/>
    </location>
    <ligand>
        <name>NADP(+)</name>
        <dbReference type="ChEBI" id="CHEBI:58349"/>
    </ligand>
</feature>
<dbReference type="PRINTS" id="PR00085">
    <property type="entry name" value="THFDHDRGNASE"/>
</dbReference>
<evidence type="ECO:0000256" key="12">
    <source>
        <dbReference type="HAMAP-Rule" id="MF_01576"/>
    </source>
</evidence>
<keyword evidence="3 12" id="KW-0554">One-carbon metabolism</keyword>
<proteinExistence type="inferred from homology"/>
<dbReference type="NCBIfam" id="NF010783">
    <property type="entry name" value="PRK14186.1"/>
    <property type="match status" value="1"/>
</dbReference>
<dbReference type="SUPFAM" id="SSF53223">
    <property type="entry name" value="Aminoacid dehydrogenase-like, N-terminal domain"/>
    <property type="match status" value="1"/>
</dbReference>
<reference evidence="15" key="2">
    <citation type="journal article" date="2021" name="PeerJ">
        <title>Extensive microbial diversity within the chicken gut microbiome revealed by metagenomics and culture.</title>
        <authorList>
            <person name="Gilroy R."/>
            <person name="Ravi A."/>
            <person name="Getino M."/>
            <person name="Pursley I."/>
            <person name="Horton D.L."/>
            <person name="Alikhan N.F."/>
            <person name="Baker D."/>
            <person name="Gharbi K."/>
            <person name="Hall N."/>
            <person name="Watson M."/>
            <person name="Adriaenssens E.M."/>
            <person name="Foster-Nyarko E."/>
            <person name="Jarju S."/>
            <person name="Secka A."/>
            <person name="Antonio M."/>
            <person name="Oren A."/>
            <person name="Chaudhuri R.R."/>
            <person name="La Ragione R."/>
            <person name="Hildebrand F."/>
            <person name="Pallen M.J."/>
        </authorList>
    </citation>
    <scope>NUCLEOTIDE SEQUENCE</scope>
    <source>
        <strain evidence="15">C6-149</strain>
    </source>
</reference>
<dbReference type="InterPro" id="IPR000672">
    <property type="entry name" value="THF_DH/CycHdrlase"/>
</dbReference>
<comment type="pathway">
    <text evidence="1 12">One-carbon metabolism; tetrahydrofolate interconversion.</text>
</comment>
<evidence type="ECO:0000256" key="6">
    <source>
        <dbReference type="ARBA" id="ARBA00022801"/>
    </source>
</evidence>
<accession>A0A9D9E6Q0</accession>
<dbReference type="Gene3D" id="3.40.50.720">
    <property type="entry name" value="NAD(P)-binding Rossmann-like Domain"/>
    <property type="match status" value="1"/>
</dbReference>
<dbReference type="InterPro" id="IPR046346">
    <property type="entry name" value="Aminoacid_DH-like_N_sf"/>
</dbReference>
<feature type="domain" description="Tetrahydrofolate dehydrogenase/cyclohydrolase NAD(P)-binding" evidence="14">
    <location>
        <begin position="141"/>
        <end position="280"/>
    </location>
</feature>
<comment type="similarity">
    <text evidence="12">Belongs to the tetrahydrofolate dehydrogenase/cyclohydrolase family.</text>
</comment>
<protein>
    <recommendedName>
        <fullName evidence="12">Bifunctional protein FolD</fullName>
    </recommendedName>
    <domain>
        <recommendedName>
            <fullName evidence="12">Methylenetetrahydrofolate dehydrogenase</fullName>
            <ecNumber evidence="12">1.5.1.5</ecNumber>
        </recommendedName>
    </domain>
    <domain>
        <recommendedName>
            <fullName evidence="12">Methenyltetrahydrofolate cyclohydrolase</fullName>
            <ecNumber evidence="12">3.5.4.9</ecNumber>
        </recommendedName>
    </domain>
</protein>
<keyword evidence="8 12" id="KW-0560">Oxidoreductase</keyword>
<evidence type="ECO:0000256" key="3">
    <source>
        <dbReference type="ARBA" id="ARBA00022563"/>
    </source>
</evidence>
<keyword evidence="10 12" id="KW-0486">Methionine biosynthesis</keyword>
<keyword evidence="9 12" id="KW-0368">Histidine biosynthesis</keyword>
<gene>
    <name evidence="12 15" type="primary">folD</name>
    <name evidence="15" type="ORF">IAA89_05735</name>
</gene>
<dbReference type="EC" id="3.5.4.9" evidence="12"/>
<evidence type="ECO:0000256" key="1">
    <source>
        <dbReference type="ARBA" id="ARBA00004777"/>
    </source>
</evidence>
<dbReference type="HAMAP" id="MF_01576">
    <property type="entry name" value="THF_DHG_CYH"/>
    <property type="match status" value="1"/>
</dbReference>
<dbReference type="GO" id="GO:0009086">
    <property type="term" value="P:methionine biosynthetic process"/>
    <property type="evidence" value="ECO:0007669"/>
    <property type="project" value="UniProtKB-KW"/>
</dbReference>
<dbReference type="Pfam" id="PF00763">
    <property type="entry name" value="THF_DHG_CYH"/>
    <property type="match status" value="1"/>
</dbReference>
<dbReference type="PANTHER" id="PTHR48099">
    <property type="entry name" value="C-1-TETRAHYDROFOLATE SYNTHASE, CYTOPLASMIC-RELATED"/>
    <property type="match status" value="1"/>
</dbReference>
<keyword evidence="7 12" id="KW-0521">NADP</keyword>
<keyword evidence="5 12" id="KW-0658">Purine biosynthesis</keyword>
<evidence type="ECO:0000256" key="7">
    <source>
        <dbReference type="ARBA" id="ARBA00022857"/>
    </source>
</evidence>
<comment type="caution">
    <text evidence="12">Lacks conserved residue(s) required for the propagation of feature annotation.</text>
</comment>
<evidence type="ECO:0000256" key="2">
    <source>
        <dbReference type="ARBA" id="ARBA00011738"/>
    </source>
</evidence>
<comment type="function">
    <text evidence="12">Catalyzes the oxidation of 5,10-methylenetetrahydrofolate to 5,10-methenyltetrahydrofolate and then the hydrolysis of 5,10-methenyltetrahydrofolate to 10-formyltetrahydrofolate.</text>
</comment>
<keyword evidence="11 12" id="KW-0511">Multifunctional enzyme</keyword>
<dbReference type="FunFam" id="3.40.50.720:FF:000094">
    <property type="entry name" value="Bifunctional protein FolD"/>
    <property type="match status" value="1"/>
</dbReference>
<dbReference type="InterPro" id="IPR020630">
    <property type="entry name" value="THF_DH/CycHdrlase_cat_dom"/>
</dbReference>
<evidence type="ECO:0000256" key="9">
    <source>
        <dbReference type="ARBA" id="ARBA00023102"/>
    </source>
</evidence>
<comment type="caution">
    <text evidence="15">The sequence shown here is derived from an EMBL/GenBank/DDBJ whole genome shotgun (WGS) entry which is preliminary data.</text>
</comment>
<dbReference type="InterPro" id="IPR020867">
    <property type="entry name" value="THF_DH/CycHdrlase_CS"/>
</dbReference>
<dbReference type="AlphaFoldDB" id="A0A9D9E6Q0"/>
<comment type="catalytic activity">
    <reaction evidence="12">
        <text>(6R)-5,10-methylene-5,6,7,8-tetrahydrofolate + NADP(+) = (6R)-5,10-methenyltetrahydrofolate + NADPH</text>
        <dbReference type="Rhea" id="RHEA:22812"/>
        <dbReference type="ChEBI" id="CHEBI:15636"/>
        <dbReference type="ChEBI" id="CHEBI:57455"/>
        <dbReference type="ChEBI" id="CHEBI:57783"/>
        <dbReference type="ChEBI" id="CHEBI:58349"/>
        <dbReference type="EC" id="1.5.1.5"/>
    </reaction>
</comment>
<dbReference type="SUPFAM" id="SSF51735">
    <property type="entry name" value="NAD(P)-binding Rossmann-fold domains"/>
    <property type="match status" value="1"/>
</dbReference>
<keyword evidence="6 12" id="KW-0378">Hydrolase</keyword>
<dbReference type="GO" id="GO:0004488">
    <property type="term" value="F:methylenetetrahydrofolate dehydrogenase (NADP+) activity"/>
    <property type="evidence" value="ECO:0007669"/>
    <property type="project" value="UniProtKB-UniRule"/>
</dbReference>
<dbReference type="GO" id="GO:0004477">
    <property type="term" value="F:methenyltetrahydrofolate cyclohydrolase activity"/>
    <property type="evidence" value="ECO:0007669"/>
    <property type="project" value="UniProtKB-UniRule"/>
</dbReference>
<feature type="domain" description="Tetrahydrofolate dehydrogenase/cyclohydrolase catalytic" evidence="13">
    <location>
        <begin position="6"/>
        <end position="120"/>
    </location>
</feature>
<dbReference type="CDD" id="cd01080">
    <property type="entry name" value="NAD_bind_m-THF_DH_Cyclohyd"/>
    <property type="match status" value="1"/>
</dbReference>
<dbReference type="PROSITE" id="PS00767">
    <property type="entry name" value="THF_DHG_CYH_2"/>
    <property type="match status" value="1"/>
</dbReference>
<organism evidence="15 16">
    <name type="scientific">Candidatus Gallilactobacillus intestinavium</name>
    <dbReference type="NCBI Taxonomy" id="2840838"/>
    <lineage>
        <taxon>Bacteria</taxon>
        <taxon>Bacillati</taxon>
        <taxon>Bacillota</taxon>
        <taxon>Bacilli</taxon>
        <taxon>Lactobacillales</taxon>
        <taxon>Lactobacillaceae</taxon>
        <taxon>Lactobacillaceae incertae sedis</taxon>
        <taxon>Candidatus Gallilactobacillus</taxon>
    </lineage>
</organism>
<dbReference type="GO" id="GO:0006164">
    <property type="term" value="P:purine nucleotide biosynthetic process"/>
    <property type="evidence" value="ECO:0007669"/>
    <property type="project" value="UniProtKB-KW"/>
</dbReference>
<name>A0A9D9E6Q0_9LACO</name>
<dbReference type="EMBL" id="JADIMP010000093">
    <property type="protein sequence ID" value="MBO8441913.1"/>
    <property type="molecule type" value="Genomic_DNA"/>
</dbReference>
<dbReference type="GO" id="GO:0035999">
    <property type="term" value="P:tetrahydrofolate interconversion"/>
    <property type="evidence" value="ECO:0007669"/>
    <property type="project" value="UniProtKB-UniRule"/>
</dbReference>
<evidence type="ECO:0000259" key="14">
    <source>
        <dbReference type="Pfam" id="PF02882"/>
    </source>
</evidence>
<dbReference type="InterPro" id="IPR020631">
    <property type="entry name" value="THF_DH/CycHdrlase_NAD-bd_dom"/>
</dbReference>
<evidence type="ECO:0000256" key="10">
    <source>
        <dbReference type="ARBA" id="ARBA00023167"/>
    </source>
</evidence>
<keyword evidence="4 12" id="KW-0028">Amino-acid biosynthesis</keyword>
<dbReference type="PANTHER" id="PTHR48099:SF5">
    <property type="entry name" value="C-1-TETRAHYDROFOLATE SYNTHASE, CYTOPLASMIC"/>
    <property type="match status" value="1"/>
</dbReference>
<evidence type="ECO:0000256" key="4">
    <source>
        <dbReference type="ARBA" id="ARBA00022605"/>
    </source>
</evidence>
<evidence type="ECO:0000256" key="11">
    <source>
        <dbReference type="ARBA" id="ARBA00023268"/>
    </source>
</evidence>
<dbReference type="Gene3D" id="3.40.50.10860">
    <property type="entry name" value="Leucine Dehydrogenase, chain A, domain 1"/>
    <property type="match status" value="1"/>
</dbReference>
<evidence type="ECO:0000256" key="5">
    <source>
        <dbReference type="ARBA" id="ARBA00022755"/>
    </source>
</evidence>
<comment type="catalytic activity">
    <reaction evidence="12">
        <text>(6R)-5,10-methenyltetrahydrofolate + H2O = (6R)-10-formyltetrahydrofolate + H(+)</text>
        <dbReference type="Rhea" id="RHEA:23700"/>
        <dbReference type="ChEBI" id="CHEBI:15377"/>
        <dbReference type="ChEBI" id="CHEBI:15378"/>
        <dbReference type="ChEBI" id="CHEBI:57455"/>
        <dbReference type="ChEBI" id="CHEBI:195366"/>
        <dbReference type="EC" id="3.5.4.9"/>
    </reaction>
</comment>
<comment type="subunit">
    <text evidence="2 12">Homodimer.</text>
</comment>
<evidence type="ECO:0000256" key="8">
    <source>
        <dbReference type="ARBA" id="ARBA00023002"/>
    </source>
</evidence>
<feature type="binding site" evidence="12">
    <location>
        <position position="233"/>
    </location>
    <ligand>
        <name>NADP(+)</name>
        <dbReference type="ChEBI" id="CHEBI:58349"/>
    </ligand>
</feature>
<dbReference type="GO" id="GO:0005829">
    <property type="term" value="C:cytosol"/>
    <property type="evidence" value="ECO:0007669"/>
    <property type="project" value="TreeGrafter"/>
</dbReference>
<dbReference type="GO" id="GO:0000105">
    <property type="term" value="P:L-histidine biosynthetic process"/>
    <property type="evidence" value="ECO:0007669"/>
    <property type="project" value="UniProtKB-KW"/>
</dbReference>
<sequence length="290" mass="31362">MMAKILDGKATANDLLENVANKISKLKANGIVPGLAVILVGDNPASQVYVRNKRKKAEKLGINFVLKELPKDSTQEEVLQLVEQFNHDEKINGILVQSPLPKQIDEEKVIRMIDPKKDVDGLHPQNLGLLFGNIKQYYPVACTPKGVITLLNKYQINVDGKNVVIVGRSKLVGKPLLALLNNLNATVTLAHSHTHNLEEITKKADILIATVGKIGVITDNMVKPGAVVIDVGINRNSDGKLVGDVADNVKEVASYITPVPGGVGPMTVATLMEQVVELTAVQTNNENLLE</sequence>